<dbReference type="InterPro" id="IPR050769">
    <property type="entry name" value="NAT_camello-type"/>
</dbReference>
<name>A0A1M5ATX9_LOKAT</name>
<dbReference type="PROSITE" id="PS51186">
    <property type="entry name" value="GNAT"/>
    <property type="match status" value="1"/>
</dbReference>
<proteinExistence type="predicted"/>
<evidence type="ECO:0000313" key="4">
    <source>
        <dbReference type="Proteomes" id="UP000183987"/>
    </source>
</evidence>
<dbReference type="RefSeq" id="WP_072857451.1">
    <property type="nucleotide sequence ID" value="NZ_FQUE01000005.1"/>
</dbReference>
<sequence length="161" mass="17757">MTGNVIRDFRGDTDGDWVVARHAALYARDEGFDASFGELVRQIVTDFTNAHDPACEHGWIAEREGTRAGSIFCVRQTADLAKLRLFLVEPEARGTGLAQGLLATCMGFARDAGYKGMTLWTHESHVAAGRLYARTGFTLERSVPARSFGVDVVEQHWQIAL</sequence>
<accession>A0A1M5ATX9</accession>
<evidence type="ECO:0000256" key="1">
    <source>
        <dbReference type="ARBA" id="ARBA00022679"/>
    </source>
</evidence>
<dbReference type="AlphaFoldDB" id="A0A1M5ATX9"/>
<dbReference type="Pfam" id="PF00583">
    <property type="entry name" value="Acetyltransf_1"/>
    <property type="match status" value="1"/>
</dbReference>
<evidence type="ECO:0000259" key="2">
    <source>
        <dbReference type="PROSITE" id="PS51186"/>
    </source>
</evidence>
<dbReference type="GO" id="GO:0008080">
    <property type="term" value="F:N-acetyltransferase activity"/>
    <property type="evidence" value="ECO:0007669"/>
    <property type="project" value="InterPro"/>
</dbReference>
<reference evidence="4" key="1">
    <citation type="submission" date="2016-11" db="EMBL/GenBank/DDBJ databases">
        <authorList>
            <person name="Varghese N."/>
            <person name="Submissions S."/>
        </authorList>
    </citation>
    <scope>NUCLEOTIDE SEQUENCE [LARGE SCALE GENOMIC DNA]</scope>
    <source>
        <strain evidence="4">DSM 29326</strain>
    </source>
</reference>
<feature type="domain" description="N-acetyltransferase" evidence="2">
    <location>
        <begin position="15"/>
        <end position="159"/>
    </location>
</feature>
<organism evidence="3 4">
    <name type="scientific">Loktanella atrilutea</name>
    <dbReference type="NCBI Taxonomy" id="366533"/>
    <lineage>
        <taxon>Bacteria</taxon>
        <taxon>Pseudomonadati</taxon>
        <taxon>Pseudomonadota</taxon>
        <taxon>Alphaproteobacteria</taxon>
        <taxon>Rhodobacterales</taxon>
        <taxon>Roseobacteraceae</taxon>
        <taxon>Loktanella</taxon>
    </lineage>
</organism>
<keyword evidence="1" id="KW-0808">Transferase</keyword>
<keyword evidence="4" id="KW-1185">Reference proteome</keyword>
<dbReference type="Proteomes" id="UP000183987">
    <property type="component" value="Unassembled WGS sequence"/>
</dbReference>
<dbReference type="SUPFAM" id="SSF55729">
    <property type="entry name" value="Acyl-CoA N-acyltransferases (Nat)"/>
    <property type="match status" value="1"/>
</dbReference>
<dbReference type="PANTHER" id="PTHR13947">
    <property type="entry name" value="GNAT FAMILY N-ACETYLTRANSFERASE"/>
    <property type="match status" value="1"/>
</dbReference>
<protein>
    <submittedName>
        <fullName evidence="3">N-acetylglutamate synthase, GNAT family</fullName>
    </submittedName>
</protein>
<dbReference type="STRING" id="366533.SAMN05444339_105103"/>
<dbReference type="InterPro" id="IPR016181">
    <property type="entry name" value="Acyl_CoA_acyltransferase"/>
</dbReference>
<dbReference type="CDD" id="cd04301">
    <property type="entry name" value="NAT_SF"/>
    <property type="match status" value="1"/>
</dbReference>
<evidence type="ECO:0000313" key="3">
    <source>
        <dbReference type="EMBL" id="SHF33711.1"/>
    </source>
</evidence>
<dbReference type="OrthoDB" id="273614at2"/>
<dbReference type="Gene3D" id="3.40.630.30">
    <property type="match status" value="1"/>
</dbReference>
<gene>
    <name evidence="3" type="ORF">SAMN05444339_105103</name>
</gene>
<dbReference type="InterPro" id="IPR000182">
    <property type="entry name" value="GNAT_dom"/>
</dbReference>
<dbReference type="PANTHER" id="PTHR13947:SF37">
    <property type="entry name" value="LD18367P"/>
    <property type="match status" value="1"/>
</dbReference>
<dbReference type="EMBL" id="FQUE01000005">
    <property type="protein sequence ID" value="SHF33711.1"/>
    <property type="molecule type" value="Genomic_DNA"/>
</dbReference>